<sequence length="589" mass="64028">PARRRARDARTLHSAALMPAQIFIARRQTEQAAVRTPPKKGSIMTDTINPTEASVSEQSRGTLEHLDPQSLTLELNVRDIADLDSQFVASIKEHGVLIPIAAVRGADGTVWVRAGQRRTLAARAANLTTVPVYVRPASASDEADQLVERVSEQLVENDQRKQLTEAQRARGIQQMLDAGVSVTKVAKKLSVAKDTVKAAEIAAKSAAAMAALDGGQLSLTEASAITEFEDMAGAVDRLIEAAGTRRFEHTVAQLREERASAEAEAQAAQVYTDKGFLVLAERPGSWDPACIPLRYLVTEDGAEADDTAVTNPAHWAVLLYEDTALCDVETGEIVDEDSVDWDNTEDQPDAEPAEGLRHAKTVTETTVFVPEYYCVDYRAARLTPVDWFARRTALVDANTGAAVDLDGEQREAARQKADEERAEAEKRERRKVLALNKLGDAAMLVRREFVAKLLARKTPPKGAAIFVGRVLARDSYLLTNHNAMDTTAALLGVESAEAVAQLASGLPANGDPRAQVLTLALVLGALEARTPKDAWRSSRPSWNHHVGSAEYLRWLADNDYPLAAVEEIITATKTTDEVYEQYLAEAVKG</sequence>
<dbReference type="PANTHER" id="PTHR33375">
    <property type="entry name" value="CHROMOSOME-PARTITIONING PROTEIN PARB-RELATED"/>
    <property type="match status" value="1"/>
</dbReference>
<reference evidence="4 5" key="1">
    <citation type="submission" date="2010-04" db="EMBL/GenBank/DDBJ databases">
        <authorList>
            <person name="Muzny D."/>
            <person name="Qin X."/>
            <person name="Deng J."/>
            <person name="Jiang H."/>
            <person name="Liu Y."/>
            <person name="Qu J."/>
            <person name="Song X.-Z."/>
            <person name="Zhang L."/>
            <person name="Thornton R."/>
            <person name="Coyle M."/>
            <person name="Francisco L."/>
            <person name="Jackson L."/>
            <person name="Javaid M."/>
            <person name="Korchina V."/>
            <person name="Kovar C."/>
            <person name="Mata R."/>
            <person name="Mathew T."/>
            <person name="Ngo R."/>
            <person name="Nguyen L."/>
            <person name="Nguyen N."/>
            <person name="Okwuonu G."/>
            <person name="Ongeri F."/>
            <person name="Pham C."/>
            <person name="Simmons D."/>
            <person name="Wilczek-Boney K."/>
            <person name="Hale W."/>
            <person name="Jakkamsetti A."/>
            <person name="Pham P."/>
            <person name="Ruth R."/>
            <person name="San Lucas F."/>
            <person name="Warren J."/>
            <person name="Zhang J."/>
            <person name="Zhao Z."/>
            <person name="Zhou C."/>
            <person name="Zhu D."/>
            <person name="Lee S."/>
            <person name="Bess C."/>
            <person name="Blankenburg K."/>
            <person name="Forbes L."/>
            <person name="Fu Q."/>
            <person name="Gubbala S."/>
            <person name="Hirani K."/>
            <person name="Jayaseelan J.C."/>
            <person name="Lara F."/>
            <person name="Munidasa M."/>
            <person name="Palculict T."/>
            <person name="Patil S."/>
            <person name="Pu L.-L."/>
            <person name="Saada N."/>
            <person name="Tang L."/>
            <person name="Weissenberger G."/>
            <person name="Zhu Y."/>
            <person name="Hemphill L."/>
            <person name="Shang Y."/>
            <person name="Youmans B."/>
            <person name="Ayvaz T."/>
            <person name="Ross M."/>
            <person name="Santibanez J."/>
            <person name="Aqrawi P."/>
            <person name="Gross S."/>
            <person name="Joshi V."/>
            <person name="Fowler G."/>
            <person name="Nazareth L."/>
            <person name="Reid J."/>
            <person name="Worley K."/>
            <person name="Petrosino J."/>
            <person name="Highlander S."/>
            <person name="Gibbs R."/>
        </authorList>
    </citation>
    <scope>NUCLEOTIDE SEQUENCE [LARGE SCALE GENOMIC DNA]</scope>
    <source>
        <strain evidence="4 5">ATCC BAA-614</strain>
    </source>
</reference>
<organism evidence="4 5">
    <name type="scientific">Mycobacterium parascrofulaceum ATCC BAA-614</name>
    <dbReference type="NCBI Taxonomy" id="525368"/>
    <lineage>
        <taxon>Bacteria</taxon>
        <taxon>Bacillati</taxon>
        <taxon>Actinomycetota</taxon>
        <taxon>Actinomycetes</taxon>
        <taxon>Mycobacteriales</taxon>
        <taxon>Mycobacteriaceae</taxon>
        <taxon>Mycobacterium</taxon>
        <taxon>Mycobacterium simiae complex</taxon>
    </lineage>
</organism>
<evidence type="ECO:0000256" key="2">
    <source>
        <dbReference type="SAM" id="MobiDB-lite"/>
    </source>
</evidence>
<protein>
    <submittedName>
        <fullName evidence="4">ParB-like protein</fullName>
    </submittedName>
</protein>
<dbReference type="AlphaFoldDB" id="D5P2H5"/>
<dbReference type="SMART" id="SM00470">
    <property type="entry name" value="ParB"/>
    <property type="match status" value="1"/>
</dbReference>
<proteinExistence type="predicted"/>
<feature type="non-terminal residue" evidence="4">
    <location>
        <position position="1"/>
    </location>
</feature>
<evidence type="ECO:0000256" key="1">
    <source>
        <dbReference type="SAM" id="Coils"/>
    </source>
</evidence>
<comment type="caution">
    <text evidence="4">The sequence shown here is derived from an EMBL/GenBank/DDBJ whole genome shotgun (WGS) entry which is preliminary data.</text>
</comment>
<feature type="domain" description="ParB-like N-terminal" evidence="3">
    <location>
        <begin position="64"/>
        <end position="150"/>
    </location>
</feature>
<gene>
    <name evidence="4" type="ORF">HMPREF0591_0369</name>
</gene>
<dbReference type="GO" id="GO:0007059">
    <property type="term" value="P:chromosome segregation"/>
    <property type="evidence" value="ECO:0007669"/>
    <property type="project" value="TreeGrafter"/>
</dbReference>
<feature type="coiled-coil region" evidence="1">
    <location>
        <begin position="244"/>
        <end position="271"/>
    </location>
</feature>
<dbReference type="GO" id="GO:0005694">
    <property type="term" value="C:chromosome"/>
    <property type="evidence" value="ECO:0007669"/>
    <property type="project" value="TreeGrafter"/>
</dbReference>
<evidence type="ECO:0000259" key="3">
    <source>
        <dbReference type="SMART" id="SM00470"/>
    </source>
</evidence>
<dbReference type="eggNOG" id="COG1475">
    <property type="taxonomic scope" value="Bacteria"/>
</dbReference>
<evidence type="ECO:0000313" key="4">
    <source>
        <dbReference type="EMBL" id="EFG79719.1"/>
    </source>
</evidence>
<dbReference type="InterPro" id="IPR003115">
    <property type="entry name" value="ParB_N"/>
</dbReference>
<feature type="compositionally biased region" description="Basic and acidic residues" evidence="2">
    <location>
        <begin position="407"/>
        <end position="425"/>
    </location>
</feature>
<evidence type="ECO:0000313" key="5">
    <source>
        <dbReference type="Proteomes" id="UP000003653"/>
    </source>
</evidence>
<dbReference type="SUPFAM" id="SSF110849">
    <property type="entry name" value="ParB/Sulfiredoxin"/>
    <property type="match status" value="1"/>
</dbReference>
<dbReference type="Gene3D" id="1.10.10.2830">
    <property type="match status" value="1"/>
</dbReference>
<dbReference type="InterPro" id="IPR036086">
    <property type="entry name" value="ParB/Sulfiredoxin_sf"/>
</dbReference>
<dbReference type="EMBL" id="ADNV01000055">
    <property type="protein sequence ID" value="EFG79719.1"/>
    <property type="molecule type" value="Genomic_DNA"/>
</dbReference>
<dbReference type="CDD" id="cd16387">
    <property type="entry name" value="ParB_N_Srx"/>
    <property type="match status" value="1"/>
</dbReference>
<dbReference type="InterPro" id="IPR050336">
    <property type="entry name" value="Chromosome_partition/occlusion"/>
</dbReference>
<feature type="region of interest" description="Disordered" evidence="2">
    <location>
        <begin position="406"/>
        <end position="425"/>
    </location>
</feature>
<dbReference type="Pfam" id="PF02195">
    <property type="entry name" value="ParB_N"/>
    <property type="match status" value="1"/>
</dbReference>
<dbReference type="Proteomes" id="UP000003653">
    <property type="component" value="Unassembled WGS sequence"/>
</dbReference>
<dbReference type="PANTHER" id="PTHR33375:SF1">
    <property type="entry name" value="CHROMOSOME-PARTITIONING PROTEIN PARB-RELATED"/>
    <property type="match status" value="1"/>
</dbReference>
<name>D5P2H5_9MYCO</name>
<accession>D5P2H5</accession>
<dbReference type="SUPFAM" id="SSF109709">
    <property type="entry name" value="KorB DNA-binding domain-like"/>
    <property type="match status" value="1"/>
</dbReference>
<keyword evidence="1" id="KW-0175">Coiled coil</keyword>
<dbReference type="Gene3D" id="3.90.1530.30">
    <property type="match status" value="1"/>
</dbReference>
<dbReference type="HOGENOM" id="CLU_035220_0_0_11"/>
<keyword evidence="5" id="KW-1185">Reference proteome</keyword>